<organism evidence="7 8">
    <name type="scientific">Marivirga sericea</name>
    <dbReference type="NCBI Taxonomy" id="1028"/>
    <lineage>
        <taxon>Bacteria</taxon>
        <taxon>Pseudomonadati</taxon>
        <taxon>Bacteroidota</taxon>
        <taxon>Cytophagia</taxon>
        <taxon>Cytophagales</taxon>
        <taxon>Marivirgaceae</taxon>
        <taxon>Marivirga</taxon>
    </lineage>
</organism>
<dbReference type="GO" id="GO:0043190">
    <property type="term" value="C:ATP-binding cassette (ABC) transporter complex"/>
    <property type="evidence" value="ECO:0007669"/>
    <property type="project" value="TreeGrafter"/>
</dbReference>
<sequence>MKILDKYILKKFLSTFVFVVLIILAIVTVIDYTEKNDDFMEHNLGLIDVLPYYGAFIPWIGNLITPITIFIAAVFVTSKMAGHTEIVAMLASGMSFRRLLLPYMMGAGIVALSSFYLNAYIIPDANKTRIAFETAYIKKPFYFTDRDIHLKIAPETYAYMESYNNQRDVGYRFTLEVIEDRNLKEKLSARRIEWDSAQSNWKIKDWTLREFDGIQETFTEGKEMDTVLNITPKDFGNTYGLQETLTLTELNDYISLLKERGADNVKIYLIERYIRFMAPFAAIILTFIGVVVSSKKKRGGTGFQIALGFVIAFVFIIFFILSKAIAENSTMNPILAVWLPNITFSIVGLFLYKFVPR</sequence>
<feature type="transmembrane region" description="Helical" evidence="6">
    <location>
        <begin position="305"/>
        <end position="325"/>
    </location>
</feature>
<dbReference type="PANTHER" id="PTHR33529">
    <property type="entry name" value="SLR0882 PROTEIN-RELATED"/>
    <property type="match status" value="1"/>
</dbReference>
<evidence type="ECO:0000313" key="8">
    <source>
        <dbReference type="Proteomes" id="UP000193804"/>
    </source>
</evidence>
<feature type="transmembrane region" description="Helical" evidence="6">
    <location>
        <begin position="337"/>
        <end position="355"/>
    </location>
</feature>
<gene>
    <name evidence="7" type="ORF">SAMN05661096_00770</name>
</gene>
<reference evidence="8" key="1">
    <citation type="submission" date="2017-04" db="EMBL/GenBank/DDBJ databases">
        <authorList>
            <person name="Varghese N."/>
            <person name="Submissions S."/>
        </authorList>
    </citation>
    <scope>NUCLEOTIDE SEQUENCE [LARGE SCALE GENOMIC DNA]</scope>
    <source>
        <strain evidence="8">DSM 4125</strain>
    </source>
</reference>
<feature type="transmembrane region" description="Helical" evidence="6">
    <location>
        <begin position="273"/>
        <end position="293"/>
    </location>
</feature>
<proteinExistence type="predicted"/>
<feature type="transmembrane region" description="Helical" evidence="6">
    <location>
        <begin position="99"/>
        <end position="122"/>
    </location>
</feature>
<dbReference type="STRING" id="1028.SAMN05661096_00770"/>
<dbReference type="PANTHER" id="PTHR33529:SF8">
    <property type="entry name" value="PERMEASE, YJGP_YJGQ FAMILY"/>
    <property type="match status" value="1"/>
</dbReference>
<name>A0A1X7IKQ8_9BACT</name>
<dbReference type="InterPro" id="IPR005495">
    <property type="entry name" value="LptG/LptF_permease"/>
</dbReference>
<protein>
    <submittedName>
        <fullName evidence="7">Lipopolysaccharide export system permease protein</fullName>
    </submittedName>
</protein>
<comment type="subcellular location">
    <subcellularLocation>
        <location evidence="1">Cell membrane</location>
        <topology evidence="1">Multi-pass membrane protein</topology>
    </subcellularLocation>
</comment>
<dbReference type="Proteomes" id="UP000193804">
    <property type="component" value="Unassembled WGS sequence"/>
</dbReference>
<feature type="transmembrane region" description="Helical" evidence="6">
    <location>
        <begin position="52"/>
        <end position="78"/>
    </location>
</feature>
<keyword evidence="5 6" id="KW-0472">Membrane</keyword>
<dbReference type="Pfam" id="PF03739">
    <property type="entry name" value="LptF_LptG"/>
    <property type="match status" value="1"/>
</dbReference>
<evidence type="ECO:0000256" key="3">
    <source>
        <dbReference type="ARBA" id="ARBA00022692"/>
    </source>
</evidence>
<dbReference type="RefSeq" id="WP_085515749.1">
    <property type="nucleotide sequence ID" value="NZ_FXAW01000001.1"/>
</dbReference>
<dbReference type="EMBL" id="FXAW01000001">
    <property type="protein sequence ID" value="SMG15490.1"/>
    <property type="molecule type" value="Genomic_DNA"/>
</dbReference>
<keyword evidence="8" id="KW-1185">Reference proteome</keyword>
<dbReference type="AlphaFoldDB" id="A0A1X7IKQ8"/>
<dbReference type="OrthoDB" id="9807977at2"/>
<evidence type="ECO:0000313" key="7">
    <source>
        <dbReference type="EMBL" id="SMG15490.1"/>
    </source>
</evidence>
<evidence type="ECO:0000256" key="2">
    <source>
        <dbReference type="ARBA" id="ARBA00022475"/>
    </source>
</evidence>
<keyword evidence="3 6" id="KW-0812">Transmembrane</keyword>
<evidence type="ECO:0000256" key="5">
    <source>
        <dbReference type="ARBA" id="ARBA00023136"/>
    </source>
</evidence>
<accession>A0A1X7IKQ8</accession>
<keyword evidence="4 6" id="KW-1133">Transmembrane helix</keyword>
<evidence type="ECO:0000256" key="4">
    <source>
        <dbReference type="ARBA" id="ARBA00022989"/>
    </source>
</evidence>
<dbReference type="GO" id="GO:0015920">
    <property type="term" value="P:lipopolysaccharide transport"/>
    <property type="evidence" value="ECO:0007669"/>
    <property type="project" value="TreeGrafter"/>
</dbReference>
<feature type="transmembrane region" description="Helical" evidence="6">
    <location>
        <begin position="12"/>
        <end position="32"/>
    </location>
</feature>
<evidence type="ECO:0000256" key="6">
    <source>
        <dbReference type="SAM" id="Phobius"/>
    </source>
</evidence>
<evidence type="ECO:0000256" key="1">
    <source>
        <dbReference type="ARBA" id="ARBA00004651"/>
    </source>
</evidence>
<keyword evidence="2" id="KW-1003">Cell membrane</keyword>